<evidence type="ECO:0000256" key="1">
    <source>
        <dbReference type="ARBA" id="ARBA00004123"/>
    </source>
</evidence>
<feature type="region of interest" description="Disordered" evidence="6">
    <location>
        <begin position="92"/>
        <end position="116"/>
    </location>
</feature>
<proteinExistence type="predicted"/>
<organism evidence="8 9">
    <name type="scientific">Solanum stoloniferum</name>
    <dbReference type="NCBI Taxonomy" id="62892"/>
    <lineage>
        <taxon>Eukaryota</taxon>
        <taxon>Viridiplantae</taxon>
        <taxon>Streptophyta</taxon>
        <taxon>Embryophyta</taxon>
        <taxon>Tracheophyta</taxon>
        <taxon>Spermatophyta</taxon>
        <taxon>Magnoliopsida</taxon>
        <taxon>eudicotyledons</taxon>
        <taxon>Gunneridae</taxon>
        <taxon>Pentapetalae</taxon>
        <taxon>asterids</taxon>
        <taxon>lamiids</taxon>
        <taxon>Solanales</taxon>
        <taxon>Solanaceae</taxon>
        <taxon>Solanoideae</taxon>
        <taxon>Solaneae</taxon>
        <taxon>Solanum</taxon>
    </lineage>
</organism>
<dbReference type="Gene3D" id="2.170.150.80">
    <property type="entry name" value="NAC domain"/>
    <property type="match status" value="1"/>
</dbReference>
<keyword evidence="2" id="KW-0805">Transcription regulation</keyword>
<evidence type="ECO:0000313" key="8">
    <source>
        <dbReference type="EMBL" id="KAL3371406.1"/>
    </source>
</evidence>
<reference evidence="8 9" key="1">
    <citation type="submission" date="2024-05" db="EMBL/GenBank/DDBJ databases">
        <title>De novo assembly of an allotetraploid wild potato.</title>
        <authorList>
            <person name="Hosaka A.J."/>
        </authorList>
    </citation>
    <scope>NUCLEOTIDE SEQUENCE [LARGE SCALE GENOMIC DNA]</scope>
    <source>
        <tissue evidence="8">Young leaves</tissue>
    </source>
</reference>
<dbReference type="EMBL" id="JBJKTR010000004">
    <property type="protein sequence ID" value="KAL3371406.1"/>
    <property type="molecule type" value="Genomic_DNA"/>
</dbReference>
<dbReference type="Pfam" id="PF02365">
    <property type="entry name" value="NAM"/>
    <property type="match status" value="1"/>
</dbReference>
<accession>A0ABD2URZ8</accession>
<dbReference type="GO" id="GO:0003677">
    <property type="term" value="F:DNA binding"/>
    <property type="evidence" value="ECO:0007669"/>
    <property type="project" value="UniProtKB-KW"/>
</dbReference>
<dbReference type="InterPro" id="IPR003441">
    <property type="entry name" value="NAC-dom"/>
</dbReference>
<dbReference type="SUPFAM" id="SSF101941">
    <property type="entry name" value="NAC domain"/>
    <property type="match status" value="1"/>
</dbReference>
<keyword evidence="9" id="KW-1185">Reference proteome</keyword>
<name>A0ABD2URZ8_9SOLN</name>
<keyword evidence="4" id="KW-0804">Transcription</keyword>
<dbReference type="Proteomes" id="UP001627284">
    <property type="component" value="Unassembled WGS sequence"/>
</dbReference>
<evidence type="ECO:0000256" key="2">
    <source>
        <dbReference type="ARBA" id="ARBA00023015"/>
    </source>
</evidence>
<evidence type="ECO:0000256" key="5">
    <source>
        <dbReference type="ARBA" id="ARBA00023242"/>
    </source>
</evidence>
<keyword evidence="3" id="KW-0238">DNA-binding</keyword>
<evidence type="ECO:0000256" key="4">
    <source>
        <dbReference type="ARBA" id="ARBA00023163"/>
    </source>
</evidence>
<evidence type="ECO:0000256" key="3">
    <source>
        <dbReference type="ARBA" id="ARBA00023125"/>
    </source>
</evidence>
<comment type="subcellular location">
    <subcellularLocation>
        <location evidence="1">Nucleus</location>
    </subcellularLocation>
</comment>
<evidence type="ECO:0000313" key="9">
    <source>
        <dbReference type="Proteomes" id="UP001627284"/>
    </source>
</evidence>
<keyword evidence="5" id="KW-0539">Nucleus</keyword>
<feature type="domain" description="NAC" evidence="7">
    <location>
        <begin position="15"/>
        <end position="170"/>
    </location>
</feature>
<dbReference type="GO" id="GO:0005634">
    <property type="term" value="C:nucleus"/>
    <property type="evidence" value="ECO:0007669"/>
    <property type="project" value="UniProtKB-SubCell"/>
</dbReference>
<sequence>EKRNRREIECIMENLQEGFRFSPTDAEAVTFLLRFIAGKLMNDSGFITTHVDTYSKQEPWDIYSHGVPCCNDDDCSQYRFFITKLKKKSKSRYSRDVGNKGNWKQQDKSKPVRKNGGPVIGYKKSMTYMNKGYKQENGHWLMKEYDLSTYILDKFDKDCRDYVLCAIKKRTRTKGTMKLMNAVPEECSNLEDQTSASVESTSYDEALPAQLELLNNMQDETNMVVEPLSSPDTFEAVPMLDIDFDILPDFDCLGSITDSLCSY</sequence>
<feature type="non-terminal residue" evidence="8">
    <location>
        <position position="1"/>
    </location>
</feature>
<comment type="caution">
    <text evidence="8">The sequence shown here is derived from an EMBL/GenBank/DDBJ whole genome shotgun (WGS) entry which is preliminary data.</text>
</comment>
<dbReference type="PANTHER" id="PTHR31989">
    <property type="entry name" value="NAC DOMAIN-CONTAINING PROTEIN 82-RELATED"/>
    <property type="match status" value="1"/>
</dbReference>
<dbReference type="AlphaFoldDB" id="A0ABD2URZ8"/>
<dbReference type="PROSITE" id="PS51005">
    <property type="entry name" value="NAC"/>
    <property type="match status" value="1"/>
</dbReference>
<evidence type="ECO:0000256" key="6">
    <source>
        <dbReference type="SAM" id="MobiDB-lite"/>
    </source>
</evidence>
<evidence type="ECO:0000259" key="7">
    <source>
        <dbReference type="PROSITE" id="PS51005"/>
    </source>
</evidence>
<gene>
    <name evidence="8" type="ORF">AABB24_008115</name>
</gene>
<dbReference type="InterPro" id="IPR036093">
    <property type="entry name" value="NAC_dom_sf"/>
</dbReference>
<protein>
    <recommendedName>
        <fullName evidence="7">NAC domain-containing protein</fullName>
    </recommendedName>
</protein>